<evidence type="ECO:0008006" key="4">
    <source>
        <dbReference type="Google" id="ProtNLM"/>
    </source>
</evidence>
<dbReference type="PANTHER" id="PTHR28288:SF2">
    <property type="entry name" value="PROTEASE B INHIBITOR 2"/>
    <property type="match status" value="1"/>
</dbReference>
<gene>
    <name evidence="2" type="ORF">K458DRAFT_418355</name>
</gene>
<keyword evidence="3" id="KW-1185">Reference proteome</keyword>
<accession>A0A6G1J0K6</accession>
<dbReference type="OrthoDB" id="5518345at2759"/>
<dbReference type="Proteomes" id="UP000799291">
    <property type="component" value="Unassembled WGS sequence"/>
</dbReference>
<comment type="similarity">
    <text evidence="1">Belongs to the protease inhibitor I9 family.</text>
</comment>
<name>A0A6G1J0K6_9PLEO</name>
<evidence type="ECO:0000256" key="1">
    <source>
        <dbReference type="ARBA" id="ARBA00038069"/>
    </source>
</evidence>
<sequence length="70" mass="7694">MPAINVTLKKDAPKDAIESAKKQVEEQGGKVTHEFSLMPGFTAEFPEDKVHSLATNDHITVEADSEVRTQ</sequence>
<dbReference type="Gene3D" id="3.30.70.80">
    <property type="entry name" value="Peptidase S8 propeptide/proteinase inhibitor I9"/>
    <property type="match status" value="1"/>
</dbReference>
<dbReference type="GO" id="GO:0004866">
    <property type="term" value="F:endopeptidase inhibitor activity"/>
    <property type="evidence" value="ECO:0007669"/>
    <property type="project" value="TreeGrafter"/>
</dbReference>
<dbReference type="InterPro" id="IPR037045">
    <property type="entry name" value="S8pro/Inhibitor_I9_sf"/>
</dbReference>
<dbReference type="InterPro" id="IPR052471">
    <property type="entry name" value="PBI_I9"/>
</dbReference>
<protein>
    <recommendedName>
        <fullName evidence="4">Inhibitor I9 domain-containing protein</fullName>
    </recommendedName>
</protein>
<organism evidence="2 3">
    <name type="scientific">Lentithecium fluviatile CBS 122367</name>
    <dbReference type="NCBI Taxonomy" id="1168545"/>
    <lineage>
        <taxon>Eukaryota</taxon>
        <taxon>Fungi</taxon>
        <taxon>Dikarya</taxon>
        <taxon>Ascomycota</taxon>
        <taxon>Pezizomycotina</taxon>
        <taxon>Dothideomycetes</taxon>
        <taxon>Pleosporomycetidae</taxon>
        <taxon>Pleosporales</taxon>
        <taxon>Massarineae</taxon>
        <taxon>Lentitheciaceae</taxon>
        <taxon>Lentithecium</taxon>
    </lineage>
</organism>
<dbReference type="EMBL" id="MU005582">
    <property type="protein sequence ID" value="KAF2684037.1"/>
    <property type="molecule type" value="Genomic_DNA"/>
</dbReference>
<dbReference type="AlphaFoldDB" id="A0A6G1J0K6"/>
<proteinExistence type="inferred from homology"/>
<reference evidence="2" key="1">
    <citation type="journal article" date="2020" name="Stud. Mycol.">
        <title>101 Dothideomycetes genomes: a test case for predicting lifestyles and emergence of pathogens.</title>
        <authorList>
            <person name="Haridas S."/>
            <person name="Albert R."/>
            <person name="Binder M."/>
            <person name="Bloem J."/>
            <person name="Labutti K."/>
            <person name="Salamov A."/>
            <person name="Andreopoulos B."/>
            <person name="Baker S."/>
            <person name="Barry K."/>
            <person name="Bills G."/>
            <person name="Bluhm B."/>
            <person name="Cannon C."/>
            <person name="Castanera R."/>
            <person name="Culley D."/>
            <person name="Daum C."/>
            <person name="Ezra D."/>
            <person name="Gonzalez J."/>
            <person name="Henrissat B."/>
            <person name="Kuo A."/>
            <person name="Liang C."/>
            <person name="Lipzen A."/>
            <person name="Lutzoni F."/>
            <person name="Magnuson J."/>
            <person name="Mondo S."/>
            <person name="Nolan M."/>
            <person name="Ohm R."/>
            <person name="Pangilinan J."/>
            <person name="Park H.-J."/>
            <person name="Ramirez L."/>
            <person name="Alfaro M."/>
            <person name="Sun H."/>
            <person name="Tritt A."/>
            <person name="Yoshinaga Y."/>
            <person name="Zwiers L.-H."/>
            <person name="Turgeon B."/>
            <person name="Goodwin S."/>
            <person name="Spatafora J."/>
            <person name="Crous P."/>
            <person name="Grigoriev I."/>
        </authorList>
    </citation>
    <scope>NUCLEOTIDE SEQUENCE</scope>
    <source>
        <strain evidence="2">CBS 122367</strain>
    </source>
</reference>
<dbReference type="FunFam" id="3.30.70.80:FF:000005">
    <property type="entry name" value="Proteinase inhibitor I2B"/>
    <property type="match status" value="1"/>
</dbReference>
<dbReference type="SUPFAM" id="SSF54897">
    <property type="entry name" value="Protease propeptides/inhibitors"/>
    <property type="match status" value="1"/>
</dbReference>
<dbReference type="PANTHER" id="PTHR28288">
    <property type="entry name" value="PROTEASE B INHIBITOR 2"/>
    <property type="match status" value="1"/>
</dbReference>
<evidence type="ECO:0000313" key="2">
    <source>
        <dbReference type="EMBL" id="KAF2684037.1"/>
    </source>
</evidence>
<dbReference type="GO" id="GO:0042144">
    <property type="term" value="P:vacuole fusion, non-autophagic"/>
    <property type="evidence" value="ECO:0007669"/>
    <property type="project" value="TreeGrafter"/>
</dbReference>
<evidence type="ECO:0000313" key="3">
    <source>
        <dbReference type="Proteomes" id="UP000799291"/>
    </source>
</evidence>